<gene>
    <name evidence="1" type="ORF">Tci_914260</name>
</gene>
<organism evidence="1">
    <name type="scientific">Tanacetum cinerariifolium</name>
    <name type="common">Dalmatian daisy</name>
    <name type="synonym">Chrysanthemum cinerariifolium</name>
    <dbReference type="NCBI Taxonomy" id="118510"/>
    <lineage>
        <taxon>Eukaryota</taxon>
        <taxon>Viridiplantae</taxon>
        <taxon>Streptophyta</taxon>
        <taxon>Embryophyta</taxon>
        <taxon>Tracheophyta</taxon>
        <taxon>Spermatophyta</taxon>
        <taxon>Magnoliopsida</taxon>
        <taxon>eudicotyledons</taxon>
        <taxon>Gunneridae</taxon>
        <taxon>Pentapetalae</taxon>
        <taxon>asterids</taxon>
        <taxon>campanulids</taxon>
        <taxon>Asterales</taxon>
        <taxon>Asteraceae</taxon>
        <taxon>Asteroideae</taxon>
        <taxon>Anthemideae</taxon>
        <taxon>Anthemidinae</taxon>
        <taxon>Tanacetum</taxon>
    </lineage>
</organism>
<reference evidence="1" key="1">
    <citation type="journal article" date="2019" name="Sci. Rep.">
        <title>Draft genome of Tanacetum cinerariifolium, the natural source of mosquito coil.</title>
        <authorList>
            <person name="Yamashiro T."/>
            <person name="Shiraishi A."/>
            <person name="Satake H."/>
            <person name="Nakayama K."/>
        </authorList>
    </citation>
    <scope>NUCLEOTIDE SEQUENCE</scope>
</reference>
<dbReference type="EMBL" id="BKCJ011570787">
    <property type="protein sequence ID" value="GFD42291.1"/>
    <property type="molecule type" value="Genomic_DNA"/>
</dbReference>
<dbReference type="AlphaFoldDB" id="A0A699WBT8"/>
<comment type="caution">
    <text evidence="1">The sequence shown here is derived from an EMBL/GenBank/DDBJ whole genome shotgun (WGS) entry which is preliminary data.</text>
</comment>
<name>A0A699WBT8_TANCI</name>
<protein>
    <submittedName>
        <fullName evidence="1">Uncharacterized protein</fullName>
    </submittedName>
</protein>
<accession>A0A699WBT8</accession>
<feature type="non-terminal residue" evidence="1">
    <location>
        <position position="1"/>
    </location>
</feature>
<evidence type="ECO:0000313" key="1">
    <source>
        <dbReference type="EMBL" id="GFD42291.1"/>
    </source>
</evidence>
<proteinExistence type="predicted"/>
<sequence>LPPCYQAANHQLLRQRLGRLRLVAGEASEFLLSAAGQSITKASLSNIFEYVSPDEFERVSFSLATRPTPLRLVFWNLLQAQATRRTAAVPLLPATSAALGAQDACFFFGGVRVLEYAGSSVAAASSASQPLALSAA</sequence>